<evidence type="ECO:0000259" key="8">
    <source>
        <dbReference type="PROSITE" id="PS50268"/>
    </source>
</evidence>
<dbReference type="eggNOG" id="COG2304">
    <property type="taxonomic scope" value="Bacteria"/>
</dbReference>
<proteinExistence type="predicted"/>
<dbReference type="GO" id="GO:0016477">
    <property type="term" value="P:cell migration"/>
    <property type="evidence" value="ECO:0007669"/>
    <property type="project" value="TreeGrafter"/>
</dbReference>
<evidence type="ECO:0000313" key="10">
    <source>
        <dbReference type="Proteomes" id="UP000002493"/>
    </source>
</evidence>
<dbReference type="Gene3D" id="2.60.40.10">
    <property type="entry name" value="Immunoglobulins"/>
    <property type="match status" value="15"/>
</dbReference>
<sequence length="2337" mass="247255">MRYKLLVGPSKLTAQTYVVIGLDGQIKAFASKENLLPGEVVVELVEGKIQPQHVYIADTGGEAQTDSTDKLAKILEAIEKGQDPSELGDEYATEAGEVTGSSLTASGTVERTGAEVLASTFFETAGVTTEQSTTLFNISRFTTSELGETEALIDGEDRGAVQEDVTLGTSGNLSVTDPNTSEALFQSQSEVQDSYWGVFSIDAFGNWNYQLDNEHEEVQALEHDSDPVIRSITVLSVDGTEHEVVISITGTEDAPVVTGTFTGSVTEGNLGDVVTATGTIAITDVDNGDEPEFSNTTATGTYGELVLVDGKWTYTLDQSQAQQLDEGEQVQDTITLTATDGTQQNIVIDITGTEDTPVVKGTFTGSVTEGNLGDVATATGTIAITDVDNGDEPVFSNTTATGTYGELVLVDGKWTYTLDQSQAQQLDEGEKVQDTITLTATDGTQQNIVIDITGTEDTPVVTGTFTGSVTEGNLGDVATATGTIAITDVDNGDEPVFSNTTATGTYGELVLVDGKWTYTLDQSQVQQLDEGEQVQDTITLTATDGTQQNIVIDITGTEDTPVVTGTFTGSVTEGNLGDVATATGTIAITDVDNGDEPVFSNTTATGTYGELVLVDGKWTYTLDQSQVQQLDEGEQVQDTITLTATDGTQQNIVIDITGTEDTPVVTGTFTGSVTEGNLGDVATATGTIAITDVDNGDEPVFSNTTATGTYGELVLVDGKWTYTLDQSQAQQLDEGEKVQDTITLTATDGTQQNIVIDITGTEDTPVVTGTFTGSVTEGNLGDVATATGTITISDVDNGDEPVFSNTTATGTYGELVLVDGKWTYTLDQSQAQQLDEGEKVQDTITLTATDGTQQNIVIDITGTEDTPVVTGTFTGSVTEGNLGDVATATGTITISDVDNGDEPVFSNTTATGTYGELVLVDGKWTYTLDQSQAQQLDEGEKVQDTITLTATDGTQQNIVIDITGTEDTPVVTGTFTGSVTEGNLGDVATATGTIAITDVDNGDEPVFSNTTATGTYGELVLVDGKWTYTLDQSQAQQLDEGEKVQDTITLTATDGTQQNIVIDITGTEDTPVVTGTFTGSVTEGNLGDVATATGTITISDVDNGDEPVFSNTTATGTYGELVLVDGKWTYTLDQSQAQQLDEGEKVQDTITLTATDGTQQNIVIDITGTEDTPVVTGTFTGSVTEGNLGDVATATGTIAISDVDNGDEPVFSNTTATGTYGELVLVDGKWTYTLDQSQAQQLDEGEKVQDTITLTATDGTRLEIVIDITATEDTAHEKGTETGSVTEGNLGDVATATGTIAITDVDNGDEPVFSNTTATGTYGELVLVDGKWTYTLDQSQAQQLDEGEKVQDTITLTATDGTQQNIVIDITGTEDTPVVTGTFTGSVTEGNLGDVATATGTITISDVDNGDEPVFSNTTATGTYGELVLVDGKWTYTLDQSQAQQLDEGEKVQDTITLTATDGTQQNIVIDITGTEDTPVVKGTFTGSVTEGNLGDVATATGTIAITDVDNGDEPVFSNTTATGTYGELVLVDGKWTYTLDQSQAQQLDEGEKVQDTITLTATDGTQQNIVIDITGTEDTPVVTGTFTGSVTEGNLGDVATATGTIAITDVDNGDEPVFSNTTATGTYGELVLVDGKWTYTLDQSQVQQLDEGEQVQDTITLTATDGTQQNIVIDITGTNDVPEFVSGNNDNFGLDAQGKTDIDSYQFNVDENSQSGVIGKVNAFDVDQDSQITYHLNSHSELFEINSLTGEISVKNGVNLDHESIDNYQLEVEARDQFGGKDTAQGEVLVRDINEAPIAEDDKGIEKTTKTLDQSNWDDSADITVDYYVIDTRSGNKVSDASKADYIGDSDHKYGVSSALDSGSDRVQDGQIRYDDATGQSEAMRFSFANGQVADHAEVEVKNLWTDTSNGSWEPGIERGVWKAYYKGDLVATGVFEGTRGGNQVVNINADGRFFDSIEMSTTSYKDGVIDPKGSEYFITQVSADLTTFDEAYQTNGSGTLELDVLANDSDPDGDALTIIDYPSESFLSLQDGKLVFDAAKYLESLPADQQTLKTGEVKDYTFEYTIRDDDGLTDKAEVTVSVMGEPMSLSDAHAALDESQVGTDTGVHAEGNFIANLGSATEAEYHFNADQNLGGFTSNGKEVVFEVSADQSTLTGYTGTGADRIKVVQANIDSKTGHFTIGQHMPLDHAEQGADMLDIRARIEVNAGGQSESATLHLNVTDSLPSSSSAHYEINDVDSQSNSVVIALDASESMLDWVTDADGQYVTRWQLAQDSIKSMFEQYQGLGPVSFRIATYSGQPSGQISEWLDSAEAMMPLSLVYIHMHRRHITRPLTK</sequence>
<dbReference type="KEGG" id="vpa:VPA0953"/>
<keyword evidence="2" id="KW-0812">Transmembrane</keyword>
<comment type="subcellular location">
    <subcellularLocation>
        <location evidence="1">Membrane</location>
        <topology evidence="1">Single-pass membrane protein</topology>
    </subcellularLocation>
</comment>
<accession>Q87HL0</accession>
<dbReference type="InterPro" id="IPR040853">
    <property type="entry name" value="RapA2_cadherin-like"/>
</dbReference>
<dbReference type="Pfam" id="PF17803">
    <property type="entry name" value="Cadherin_4"/>
    <property type="match status" value="1"/>
</dbReference>
<evidence type="ECO:0000256" key="5">
    <source>
        <dbReference type="ARBA" id="ARBA00022837"/>
    </source>
</evidence>
<dbReference type="GO" id="GO:0016342">
    <property type="term" value="C:catenin complex"/>
    <property type="evidence" value="ECO:0007669"/>
    <property type="project" value="TreeGrafter"/>
</dbReference>
<organism evidence="9 10">
    <name type="scientific">Vibrio parahaemolyticus serotype O3:K6 (strain RIMD 2210633)</name>
    <dbReference type="NCBI Taxonomy" id="223926"/>
    <lineage>
        <taxon>Bacteria</taxon>
        <taxon>Pseudomonadati</taxon>
        <taxon>Pseudomonadota</taxon>
        <taxon>Gammaproteobacteria</taxon>
        <taxon>Vibrionales</taxon>
        <taxon>Vibrionaceae</taxon>
        <taxon>Vibrio</taxon>
    </lineage>
</organism>
<dbReference type="GO" id="GO:0044331">
    <property type="term" value="P:cell-cell adhesion mediated by cadherin"/>
    <property type="evidence" value="ECO:0007669"/>
    <property type="project" value="TreeGrafter"/>
</dbReference>
<dbReference type="GO" id="GO:0005912">
    <property type="term" value="C:adherens junction"/>
    <property type="evidence" value="ECO:0007669"/>
    <property type="project" value="TreeGrafter"/>
</dbReference>
<gene>
    <name evidence="9" type="ordered locus">VPA0953</name>
</gene>
<evidence type="ECO:0000256" key="4">
    <source>
        <dbReference type="ARBA" id="ARBA00022737"/>
    </source>
</evidence>
<evidence type="ECO:0000256" key="1">
    <source>
        <dbReference type="ARBA" id="ARBA00004167"/>
    </source>
</evidence>
<dbReference type="InterPro" id="IPR015919">
    <property type="entry name" value="Cadherin-like_sf"/>
</dbReference>
<dbReference type="EMBL" id="BA000032">
    <property type="protein sequence ID" value="BAC62296.1"/>
    <property type="molecule type" value="Genomic_DNA"/>
</dbReference>
<dbReference type="GO" id="GO:0007043">
    <property type="term" value="P:cell-cell junction assembly"/>
    <property type="evidence" value="ECO:0007669"/>
    <property type="project" value="TreeGrafter"/>
</dbReference>
<evidence type="ECO:0000256" key="6">
    <source>
        <dbReference type="ARBA" id="ARBA00022989"/>
    </source>
</evidence>
<keyword evidence="5" id="KW-0106">Calcium</keyword>
<keyword evidence="6" id="KW-1133">Transmembrane helix</keyword>
<dbReference type="PROSITE" id="PS50268">
    <property type="entry name" value="CADHERIN_2"/>
    <property type="match status" value="1"/>
</dbReference>
<dbReference type="GO" id="GO:0008013">
    <property type="term" value="F:beta-catenin binding"/>
    <property type="evidence" value="ECO:0007669"/>
    <property type="project" value="TreeGrafter"/>
</dbReference>
<keyword evidence="4" id="KW-0677">Repeat</keyword>
<dbReference type="InterPro" id="IPR013783">
    <property type="entry name" value="Ig-like_fold"/>
</dbReference>
<dbReference type="Pfam" id="PF17963">
    <property type="entry name" value="Big_9"/>
    <property type="match status" value="1"/>
</dbReference>
<dbReference type="GO" id="GO:0016339">
    <property type="term" value="P:calcium-dependent cell-cell adhesion via plasma membrane cell adhesion molecules"/>
    <property type="evidence" value="ECO:0007669"/>
    <property type="project" value="TreeGrafter"/>
</dbReference>
<reference evidence="9 10" key="1">
    <citation type="journal article" date="2003" name="Lancet">
        <title>Genome sequence of Vibrio parahaemolyticus: a pathogenic mechanism distinct from that of V. cholerae.</title>
        <authorList>
            <person name="Makino K."/>
            <person name="Oshima K."/>
            <person name="Kurokawa K."/>
            <person name="Yokoyama K."/>
            <person name="Uda T."/>
            <person name="Tagomori K."/>
            <person name="Iijima Y."/>
            <person name="Najima M."/>
            <person name="Nakano M."/>
            <person name="Yamashita A."/>
            <person name="Kubota Y."/>
            <person name="Kimura S."/>
            <person name="Yasunaga T."/>
            <person name="Honda T."/>
            <person name="Shinagawa H."/>
            <person name="Hattori M."/>
            <person name="Iida T."/>
        </authorList>
    </citation>
    <scope>NUCLEOTIDE SEQUENCE [LARGE SCALE GENOMIC DNA]</scope>
    <source>
        <strain evidence="10">RIMD 2210633</strain>
    </source>
</reference>
<protein>
    <submittedName>
        <fullName evidence="9">Putative biofilm-associated surface protein</fullName>
    </submittedName>
</protein>
<dbReference type="InterPro" id="IPR010221">
    <property type="entry name" value="VCBS_dom"/>
</dbReference>
<dbReference type="Pfam" id="PF00028">
    <property type="entry name" value="Cadherin"/>
    <property type="match status" value="1"/>
</dbReference>
<dbReference type="Gene3D" id="2.60.40.60">
    <property type="entry name" value="Cadherins"/>
    <property type="match status" value="1"/>
</dbReference>
<dbReference type="HOGENOM" id="CLU_229800_0_0_6"/>
<feature type="domain" description="Cadherin" evidence="8">
    <location>
        <begin position="1702"/>
        <end position="1800"/>
    </location>
</feature>
<dbReference type="GO" id="GO:0005509">
    <property type="term" value="F:calcium ion binding"/>
    <property type="evidence" value="ECO:0007669"/>
    <property type="project" value="InterPro"/>
</dbReference>
<evidence type="ECO:0000256" key="3">
    <source>
        <dbReference type="ARBA" id="ARBA00022729"/>
    </source>
</evidence>
<dbReference type="InterPro" id="IPR039808">
    <property type="entry name" value="Cadherin"/>
</dbReference>
<dbReference type="NCBIfam" id="TIGR01965">
    <property type="entry name" value="VCBS_repeat"/>
    <property type="match status" value="15"/>
</dbReference>
<keyword evidence="7" id="KW-0472">Membrane</keyword>
<dbReference type="GO" id="GO:0000902">
    <property type="term" value="P:cell morphogenesis"/>
    <property type="evidence" value="ECO:0007669"/>
    <property type="project" value="TreeGrafter"/>
</dbReference>
<dbReference type="SMART" id="SM00112">
    <property type="entry name" value="CA"/>
    <property type="match status" value="1"/>
</dbReference>
<dbReference type="PANTHER" id="PTHR24027">
    <property type="entry name" value="CADHERIN-23"/>
    <property type="match status" value="1"/>
</dbReference>
<dbReference type="GO" id="GO:0045296">
    <property type="term" value="F:cadherin binding"/>
    <property type="evidence" value="ECO:0007669"/>
    <property type="project" value="TreeGrafter"/>
</dbReference>
<dbReference type="InterPro" id="IPR002126">
    <property type="entry name" value="Cadherin-like_dom"/>
</dbReference>
<dbReference type="PATRIC" id="fig|223926.6.peg.3886"/>
<dbReference type="eggNOG" id="COG4932">
    <property type="taxonomic scope" value="Bacteria"/>
</dbReference>
<dbReference type="PANTHER" id="PTHR24027:SF422">
    <property type="entry name" value="CADHERIN DOMAIN-CONTAINING PROTEIN"/>
    <property type="match status" value="1"/>
</dbReference>
<dbReference type="GO" id="GO:0034332">
    <property type="term" value="P:adherens junction organization"/>
    <property type="evidence" value="ECO:0007669"/>
    <property type="project" value="TreeGrafter"/>
</dbReference>
<evidence type="ECO:0000313" key="9">
    <source>
        <dbReference type="EMBL" id="BAC62296.1"/>
    </source>
</evidence>
<dbReference type="Proteomes" id="UP000002493">
    <property type="component" value="Chromosome 2"/>
</dbReference>
<dbReference type="SUPFAM" id="SSF49313">
    <property type="entry name" value="Cadherin-like"/>
    <property type="match status" value="1"/>
</dbReference>
<evidence type="ECO:0000256" key="7">
    <source>
        <dbReference type="ARBA" id="ARBA00023136"/>
    </source>
</evidence>
<dbReference type="GO" id="GO:0007156">
    <property type="term" value="P:homophilic cell adhesion via plasma membrane adhesion molecules"/>
    <property type="evidence" value="ECO:0007669"/>
    <property type="project" value="InterPro"/>
</dbReference>
<dbReference type="CDD" id="cd11304">
    <property type="entry name" value="Cadherin_repeat"/>
    <property type="match status" value="1"/>
</dbReference>
<name>Q87HL0_VIBPA</name>
<keyword evidence="3" id="KW-0732">Signal</keyword>
<evidence type="ECO:0000256" key="2">
    <source>
        <dbReference type="ARBA" id="ARBA00022692"/>
    </source>
</evidence>